<accession>A0A501PP73</accession>
<feature type="domain" description="GST N-terminal" evidence="1">
    <location>
        <begin position="2"/>
        <end position="81"/>
    </location>
</feature>
<evidence type="ECO:0000313" key="4">
    <source>
        <dbReference type="Proteomes" id="UP000319148"/>
    </source>
</evidence>
<comment type="caution">
    <text evidence="3">The sequence shown here is derived from an EMBL/GenBank/DDBJ whole genome shotgun (WGS) entry which is preliminary data.</text>
</comment>
<protein>
    <submittedName>
        <fullName evidence="3">Glutathione S-transferase</fullName>
    </submittedName>
</protein>
<evidence type="ECO:0000259" key="1">
    <source>
        <dbReference type="PROSITE" id="PS50404"/>
    </source>
</evidence>
<reference evidence="4" key="1">
    <citation type="submission" date="2019-06" db="EMBL/GenBank/DDBJ databases">
        <title>The complete genome of Emcibacter congregatus ZYLT.</title>
        <authorList>
            <person name="Zhao Z."/>
        </authorList>
    </citation>
    <scope>NUCLEOTIDE SEQUENCE [LARGE SCALE GENOMIC DNA]</scope>
    <source>
        <strain evidence="4">MCCC 1A06723</strain>
    </source>
</reference>
<dbReference type="InterPro" id="IPR004045">
    <property type="entry name" value="Glutathione_S-Trfase_N"/>
</dbReference>
<name>A0A501PP73_9PROT</name>
<sequence length="211" mass="25134">MKYPVLYSFRRCPYAMRARLALAYTGVRCELREVVLRDKPQQLLDLSPKGTVPVLQLRDGRILEESFDILKWALSQNDPANWQQDMDRTEELVRDNDGPFKQALDKYKYASRHPEEPRTAYRARGEQFLAKLDHRLRQHDFLLGDKPAAVDIAIFPFIRQFAFVDKDWFDQSPYEALNNWLKYHLESPLFHRVMKKYSQWQPDQPPIFFPD</sequence>
<evidence type="ECO:0000259" key="2">
    <source>
        <dbReference type="PROSITE" id="PS50405"/>
    </source>
</evidence>
<dbReference type="SFLD" id="SFLDS00019">
    <property type="entry name" value="Glutathione_Transferase_(cytos"/>
    <property type="match status" value="1"/>
</dbReference>
<dbReference type="CDD" id="cd03196">
    <property type="entry name" value="GST_C_5"/>
    <property type="match status" value="1"/>
</dbReference>
<dbReference type="Proteomes" id="UP000319148">
    <property type="component" value="Unassembled WGS sequence"/>
</dbReference>
<dbReference type="Gene3D" id="1.20.1050.10">
    <property type="match status" value="1"/>
</dbReference>
<organism evidence="3 4">
    <name type="scientific">Emcibacter nanhaiensis</name>
    <dbReference type="NCBI Taxonomy" id="1505037"/>
    <lineage>
        <taxon>Bacteria</taxon>
        <taxon>Pseudomonadati</taxon>
        <taxon>Pseudomonadota</taxon>
        <taxon>Alphaproteobacteria</taxon>
        <taxon>Emcibacterales</taxon>
        <taxon>Emcibacteraceae</taxon>
        <taxon>Emcibacter</taxon>
    </lineage>
</organism>
<dbReference type="OrthoDB" id="9813092at2"/>
<dbReference type="EMBL" id="VFIY01000005">
    <property type="protein sequence ID" value="TPD61948.1"/>
    <property type="molecule type" value="Genomic_DNA"/>
</dbReference>
<dbReference type="GO" id="GO:0016740">
    <property type="term" value="F:transferase activity"/>
    <property type="evidence" value="ECO:0007669"/>
    <property type="project" value="UniProtKB-KW"/>
</dbReference>
<keyword evidence="4" id="KW-1185">Reference proteome</keyword>
<dbReference type="PANTHER" id="PTHR43968">
    <property type="match status" value="1"/>
</dbReference>
<dbReference type="Pfam" id="PF13410">
    <property type="entry name" value="GST_C_2"/>
    <property type="match status" value="1"/>
</dbReference>
<dbReference type="Pfam" id="PF13417">
    <property type="entry name" value="GST_N_3"/>
    <property type="match status" value="1"/>
</dbReference>
<dbReference type="InterPro" id="IPR010987">
    <property type="entry name" value="Glutathione-S-Trfase_C-like"/>
</dbReference>
<gene>
    <name evidence="3" type="ORF">FIV46_07015</name>
</gene>
<dbReference type="RefSeq" id="WP_139939829.1">
    <property type="nucleotide sequence ID" value="NZ_JBHSYP010000003.1"/>
</dbReference>
<dbReference type="InterPro" id="IPR036249">
    <property type="entry name" value="Thioredoxin-like_sf"/>
</dbReference>
<dbReference type="InterPro" id="IPR040079">
    <property type="entry name" value="Glutathione_S-Trfase"/>
</dbReference>
<dbReference type="InterPro" id="IPR036282">
    <property type="entry name" value="Glutathione-S-Trfase_C_sf"/>
</dbReference>
<keyword evidence="3" id="KW-0808">Transferase</keyword>
<proteinExistence type="predicted"/>
<feature type="domain" description="GST C-terminal" evidence="2">
    <location>
        <begin position="75"/>
        <end position="206"/>
    </location>
</feature>
<dbReference type="PANTHER" id="PTHR43968:SF6">
    <property type="entry name" value="GLUTATHIONE S-TRANSFERASE OMEGA"/>
    <property type="match status" value="1"/>
</dbReference>
<dbReference type="AlphaFoldDB" id="A0A501PP73"/>
<dbReference type="Gene3D" id="3.40.30.10">
    <property type="entry name" value="Glutaredoxin"/>
    <property type="match status" value="1"/>
</dbReference>
<dbReference type="InterPro" id="IPR050983">
    <property type="entry name" value="GST_Omega/HSP26"/>
</dbReference>
<dbReference type="PROSITE" id="PS50405">
    <property type="entry name" value="GST_CTER"/>
    <property type="match status" value="1"/>
</dbReference>
<dbReference type="SUPFAM" id="SSF47616">
    <property type="entry name" value="GST C-terminal domain-like"/>
    <property type="match status" value="1"/>
</dbReference>
<evidence type="ECO:0000313" key="3">
    <source>
        <dbReference type="EMBL" id="TPD61948.1"/>
    </source>
</evidence>
<dbReference type="GO" id="GO:0005737">
    <property type="term" value="C:cytoplasm"/>
    <property type="evidence" value="ECO:0007669"/>
    <property type="project" value="TreeGrafter"/>
</dbReference>
<dbReference type="SUPFAM" id="SSF52833">
    <property type="entry name" value="Thioredoxin-like"/>
    <property type="match status" value="1"/>
</dbReference>
<dbReference type="PROSITE" id="PS50404">
    <property type="entry name" value="GST_NTER"/>
    <property type="match status" value="1"/>
</dbReference>